<reference evidence="2 3" key="1">
    <citation type="submission" date="2019-03" db="EMBL/GenBank/DDBJ databases">
        <title>Genomic Encyclopedia of Type Strains, Phase IV (KMG-IV): sequencing the most valuable type-strain genomes for metagenomic binning, comparative biology and taxonomic classification.</title>
        <authorList>
            <person name="Goeker M."/>
        </authorList>
    </citation>
    <scope>NUCLEOTIDE SEQUENCE [LARGE SCALE GENOMIC DNA]</scope>
    <source>
        <strain evidence="2 3">DSM 100059</strain>
    </source>
</reference>
<dbReference type="AlphaFoldDB" id="A0A4R8DQ61"/>
<dbReference type="Gene3D" id="3.40.50.1110">
    <property type="entry name" value="SGNH hydrolase"/>
    <property type="match status" value="1"/>
</dbReference>
<name>A0A4R8DQ61_9BACT</name>
<evidence type="ECO:0000313" key="3">
    <source>
        <dbReference type="Proteomes" id="UP000294498"/>
    </source>
</evidence>
<feature type="domain" description="SGNH hydrolase-type esterase" evidence="1">
    <location>
        <begin position="29"/>
        <end position="233"/>
    </location>
</feature>
<dbReference type="SUPFAM" id="SSF52266">
    <property type="entry name" value="SGNH hydrolase"/>
    <property type="match status" value="1"/>
</dbReference>
<dbReference type="InterPro" id="IPR013830">
    <property type="entry name" value="SGNH_hydro"/>
</dbReference>
<dbReference type="PANTHER" id="PTHR30383:SF5">
    <property type="entry name" value="SGNH HYDROLASE-TYPE ESTERASE DOMAIN-CONTAINING PROTEIN"/>
    <property type="match status" value="1"/>
</dbReference>
<dbReference type="RefSeq" id="WP_133989804.1">
    <property type="nucleotide sequence ID" value="NZ_SODV01000001.1"/>
</dbReference>
<dbReference type="GO" id="GO:0004622">
    <property type="term" value="F:phosphatidylcholine lysophospholipase activity"/>
    <property type="evidence" value="ECO:0007669"/>
    <property type="project" value="TreeGrafter"/>
</dbReference>
<dbReference type="PANTHER" id="PTHR30383">
    <property type="entry name" value="THIOESTERASE 1/PROTEASE 1/LYSOPHOSPHOLIPASE L1"/>
    <property type="match status" value="1"/>
</dbReference>
<evidence type="ECO:0000313" key="2">
    <source>
        <dbReference type="EMBL" id="TDW99260.1"/>
    </source>
</evidence>
<dbReference type="Proteomes" id="UP000294498">
    <property type="component" value="Unassembled WGS sequence"/>
</dbReference>
<evidence type="ECO:0000259" key="1">
    <source>
        <dbReference type="Pfam" id="PF13472"/>
    </source>
</evidence>
<dbReference type="EMBL" id="SODV01000001">
    <property type="protein sequence ID" value="TDW99260.1"/>
    <property type="molecule type" value="Genomic_DNA"/>
</dbReference>
<dbReference type="Pfam" id="PF13472">
    <property type="entry name" value="Lipase_GDSL_2"/>
    <property type="match status" value="1"/>
</dbReference>
<dbReference type="OrthoDB" id="9796689at2"/>
<dbReference type="InterPro" id="IPR051532">
    <property type="entry name" value="Ester_Hydrolysis_Enzymes"/>
</dbReference>
<gene>
    <name evidence="2" type="ORF">EDB95_0269</name>
</gene>
<keyword evidence="3" id="KW-1185">Reference proteome</keyword>
<proteinExistence type="predicted"/>
<sequence length="247" mass="26991">MKRLHIYLLLLVLAGAGFGSPRRPLVIVFLGDSITHGSRLDSPGTQAPPVWAAKYLERKGRDVAFSNQGVSGHTTVDFLPATGRDFPNVVAAANDMARRDATLVFSIMLGTNDSAEQGPNGSPVSPAGYRANLKTIIDSLLNRFPEAVIVLNRPIWYSPTTYNGARYLQAGLDRLQTYFPEIDTLVAAYGGRVFAGDKEAFGYFEKNYRTDLGEEQGHAGAFYLHPNAQGAKALGLYWGRAIERVVR</sequence>
<organism evidence="2 3">
    <name type="scientific">Dinghuibacter silviterrae</name>
    <dbReference type="NCBI Taxonomy" id="1539049"/>
    <lineage>
        <taxon>Bacteria</taxon>
        <taxon>Pseudomonadati</taxon>
        <taxon>Bacteroidota</taxon>
        <taxon>Chitinophagia</taxon>
        <taxon>Chitinophagales</taxon>
        <taxon>Chitinophagaceae</taxon>
        <taxon>Dinghuibacter</taxon>
    </lineage>
</organism>
<accession>A0A4R8DQ61</accession>
<dbReference type="InterPro" id="IPR036514">
    <property type="entry name" value="SGNH_hydro_sf"/>
</dbReference>
<comment type="caution">
    <text evidence="2">The sequence shown here is derived from an EMBL/GenBank/DDBJ whole genome shotgun (WGS) entry which is preliminary data.</text>
</comment>
<protein>
    <submittedName>
        <fullName evidence="2">Lysophospholipase L1-like esterase</fullName>
    </submittedName>
</protein>